<gene>
    <name evidence="1" type="ORF">BP5553_03589</name>
</gene>
<organism evidence="1 2">
    <name type="scientific">Venustampulla echinocandica</name>
    <dbReference type="NCBI Taxonomy" id="2656787"/>
    <lineage>
        <taxon>Eukaryota</taxon>
        <taxon>Fungi</taxon>
        <taxon>Dikarya</taxon>
        <taxon>Ascomycota</taxon>
        <taxon>Pezizomycotina</taxon>
        <taxon>Leotiomycetes</taxon>
        <taxon>Helotiales</taxon>
        <taxon>Pleuroascaceae</taxon>
        <taxon>Venustampulla</taxon>
    </lineage>
</organism>
<dbReference type="RefSeq" id="XP_031871905.1">
    <property type="nucleotide sequence ID" value="XM_032012212.1"/>
</dbReference>
<dbReference type="AlphaFoldDB" id="A0A370TUQ3"/>
<proteinExistence type="predicted"/>
<comment type="caution">
    <text evidence="1">The sequence shown here is derived from an EMBL/GenBank/DDBJ whole genome shotgun (WGS) entry which is preliminary data.</text>
</comment>
<dbReference type="OrthoDB" id="2980193at2759"/>
<dbReference type="GeneID" id="43596438"/>
<dbReference type="Proteomes" id="UP000254866">
    <property type="component" value="Unassembled WGS sequence"/>
</dbReference>
<evidence type="ECO:0000313" key="1">
    <source>
        <dbReference type="EMBL" id="RDL39249.1"/>
    </source>
</evidence>
<protein>
    <recommendedName>
        <fullName evidence="3">Ankyrin repeat-containing protein</fullName>
    </recommendedName>
</protein>
<dbReference type="EMBL" id="NPIC01000002">
    <property type="protein sequence ID" value="RDL39249.1"/>
    <property type="molecule type" value="Genomic_DNA"/>
</dbReference>
<sequence length="334" mass="36420">MSSEVSALDTFPGGAEMHSLIAAARQPSTQIFDRVLKAGADASSWTSKRVLDSYSPTISSLAISSPQHTTVEANVPMIPHLLSLGFDLNLAPLSTSLTCLTPVMSTFLTIDTPPVSPKPVEPPSRLSAPGLPPAFNLRAYTSFLSHASPSLTLTTPILAIHTFHLAVAHGSLPLLQHIMLYLATNSMITPFCCPYQSPFTCGLKVYARHAVTSLSSVLFYHPSWTRNISSPFHPPATKAEENYHTSQTALIDYVVLKLTQDVRKQDVFGNTSLHYLASHVVPNKNSISLLRAVEGGEEGWGNIRNPWGLVLRIYSMETRPKTKCRNGGTRMNEN</sequence>
<name>A0A370TUQ3_9HELO</name>
<reference evidence="1 2" key="1">
    <citation type="journal article" date="2018" name="IMA Fungus">
        <title>IMA Genome-F 9: Draft genome sequence of Annulohypoxylon stygium, Aspergillus mulundensis, Berkeleyomyces basicola (syn. Thielaviopsis basicola), Ceratocystis smalleyi, two Cercospora beticola strains, Coleophoma cylindrospora, Fusarium fracticaudum, Phialophora cf. hyalina, and Morchella septimelata.</title>
        <authorList>
            <person name="Wingfield B.D."/>
            <person name="Bills G.F."/>
            <person name="Dong Y."/>
            <person name="Huang W."/>
            <person name="Nel W.J."/>
            <person name="Swalarsk-Parry B.S."/>
            <person name="Vaghefi N."/>
            <person name="Wilken P.M."/>
            <person name="An Z."/>
            <person name="de Beer Z.W."/>
            <person name="De Vos L."/>
            <person name="Chen L."/>
            <person name="Duong T.A."/>
            <person name="Gao Y."/>
            <person name="Hammerbacher A."/>
            <person name="Kikkert J.R."/>
            <person name="Li Y."/>
            <person name="Li H."/>
            <person name="Li K."/>
            <person name="Li Q."/>
            <person name="Liu X."/>
            <person name="Ma X."/>
            <person name="Naidoo K."/>
            <person name="Pethybridge S.J."/>
            <person name="Sun J."/>
            <person name="Steenkamp E.T."/>
            <person name="van der Nest M.A."/>
            <person name="van Wyk S."/>
            <person name="Wingfield M.J."/>
            <person name="Xiong C."/>
            <person name="Yue Q."/>
            <person name="Zhang X."/>
        </authorList>
    </citation>
    <scope>NUCLEOTIDE SEQUENCE [LARGE SCALE GENOMIC DNA]</scope>
    <source>
        <strain evidence="1 2">BP 5553</strain>
    </source>
</reference>
<keyword evidence="2" id="KW-1185">Reference proteome</keyword>
<evidence type="ECO:0008006" key="3">
    <source>
        <dbReference type="Google" id="ProtNLM"/>
    </source>
</evidence>
<accession>A0A370TUQ3</accession>
<evidence type="ECO:0000313" key="2">
    <source>
        <dbReference type="Proteomes" id="UP000254866"/>
    </source>
</evidence>
<dbReference type="STRING" id="2656787.A0A370TUQ3"/>